<accession>L1IJA2</accession>
<reference evidence="1 3" key="1">
    <citation type="journal article" date="2012" name="Nature">
        <title>Algal genomes reveal evolutionary mosaicism and the fate of nucleomorphs.</title>
        <authorList>
            <consortium name="DOE Joint Genome Institute"/>
            <person name="Curtis B.A."/>
            <person name="Tanifuji G."/>
            <person name="Burki F."/>
            <person name="Gruber A."/>
            <person name="Irimia M."/>
            <person name="Maruyama S."/>
            <person name="Arias M.C."/>
            <person name="Ball S.G."/>
            <person name="Gile G.H."/>
            <person name="Hirakawa Y."/>
            <person name="Hopkins J.F."/>
            <person name="Kuo A."/>
            <person name="Rensing S.A."/>
            <person name="Schmutz J."/>
            <person name="Symeonidi A."/>
            <person name="Elias M."/>
            <person name="Eveleigh R.J."/>
            <person name="Herman E.K."/>
            <person name="Klute M.J."/>
            <person name="Nakayama T."/>
            <person name="Obornik M."/>
            <person name="Reyes-Prieto A."/>
            <person name="Armbrust E.V."/>
            <person name="Aves S.J."/>
            <person name="Beiko R.G."/>
            <person name="Coutinho P."/>
            <person name="Dacks J.B."/>
            <person name="Durnford D.G."/>
            <person name="Fast N.M."/>
            <person name="Green B.R."/>
            <person name="Grisdale C.J."/>
            <person name="Hempel F."/>
            <person name="Henrissat B."/>
            <person name="Hoppner M.P."/>
            <person name="Ishida K."/>
            <person name="Kim E."/>
            <person name="Koreny L."/>
            <person name="Kroth P.G."/>
            <person name="Liu Y."/>
            <person name="Malik S.B."/>
            <person name="Maier U.G."/>
            <person name="McRose D."/>
            <person name="Mock T."/>
            <person name="Neilson J.A."/>
            <person name="Onodera N.T."/>
            <person name="Poole A.M."/>
            <person name="Pritham E.J."/>
            <person name="Richards T.A."/>
            <person name="Rocap G."/>
            <person name="Roy S.W."/>
            <person name="Sarai C."/>
            <person name="Schaack S."/>
            <person name="Shirato S."/>
            <person name="Slamovits C.H."/>
            <person name="Spencer D.F."/>
            <person name="Suzuki S."/>
            <person name="Worden A.Z."/>
            <person name="Zauner S."/>
            <person name="Barry K."/>
            <person name="Bell C."/>
            <person name="Bharti A.K."/>
            <person name="Crow J.A."/>
            <person name="Grimwood J."/>
            <person name="Kramer R."/>
            <person name="Lindquist E."/>
            <person name="Lucas S."/>
            <person name="Salamov A."/>
            <person name="McFadden G.I."/>
            <person name="Lane C.E."/>
            <person name="Keeling P.J."/>
            <person name="Gray M.W."/>
            <person name="Grigoriev I.V."/>
            <person name="Archibald J.M."/>
        </authorList>
    </citation>
    <scope>NUCLEOTIDE SEQUENCE</scope>
    <source>
        <strain evidence="1 3">CCMP2712</strain>
    </source>
</reference>
<evidence type="ECO:0000313" key="1">
    <source>
        <dbReference type="EMBL" id="EKX36318.1"/>
    </source>
</evidence>
<dbReference type="AlphaFoldDB" id="L1IJA2"/>
<dbReference type="OrthoDB" id="10538024at2759"/>
<dbReference type="EnsemblProtists" id="EKX36318">
    <property type="protein sequence ID" value="EKX36318"/>
    <property type="gene ID" value="GUITHDRAFT_117547"/>
</dbReference>
<reference evidence="3" key="2">
    <citation type="submission" date="2012-11" db="EMBL/GenBank/DDBJ databases">
        <authorList>
            <person name="Kuo A."/>
            <person name="Curtis B.A."/>
            <person name="Tanifuji G."/>
            <person name="Burki F."/>
            <person name="Gruber A."/>
            <person name="Irimia M."/>
            <person name="Maruyama S."/>
            <person name="Arias M.C."/>
            <person name="Ball S.G."/>
            <person name="Gile G.H."/>
            <person name="Hirakawa Y."/>
            <person name="Hopkins J.F."/>
            <person name="Rensing S.A."/>
            <person name="Schmutz J."/>
            <person name="Symeonidi A."/>
            <person name="Elias M."/>
            <person name="Eveleigh R.J."/>
            <person name="Herman E.K."/>
            <person name="Klute M.J."/>
            <person name="Nakayama T."/>
            <person name="Obornik M."/>
            <person name="Reyes-Prieto A."/>
            <person name="Armbrust E.V."/>
            <person name="Aves S.J."/>
            <person name="Beiko R.G."/>
            <person name="Coutinho P."/>
            <person name="Dacks J.B."/>
            <person name="Durnford D.G."/>
            <person name="Fast N.M."/>
            <person name="Green B.R."/>
            <person name="Grisdale C."/>
            <person name="Hempe F."/>
            <person name="Henrissat B."/>
            <person name="Hoppner M.P."/>
            <person name="Ishida K.-I."/>
            <person name="Kim E."/>
            <person name="Koreny L."/>
            <person name="Kroth P.G."/>
            <person name="Liu Y."/>
            <person name="Malik S.-B."/>
            <person name="Maier U.G."/>
            <person name="McRose D."/>
            <person name="Mock T."/>
            <person name="Neilson J.A."/>
            <person name="Onodera N.T."/>
            <person name="Poole A.M."/>
            <person name="Pritham E.J."/>
            <person name="Richards T.A."/>
            <person name="Rocap G."/>
            <person name="Roy S.W."/>
            <person name="Sarai C."/>
            <person name="Schaack S."/>
            <person name="Shirato S."/>
            <person name="Slamovits C.H."/>
            <person name="Spencer D.F."/>
            <person name="Suzuki S."/>
            <person name="Worden A.Z."/>
            <person name="Zauner S."/>
            <person name="Barry K."/>
            <person name="Bell C."/>
            <person name="Bharti A.K."/>
            <person name="Crow J.A."/>
            <person name="Grimwood J."/>
            <person name="Kramer R."/>
            <person name="Lindquist E."/>
            <person name="Lucas S."/>
            <person name="Salamov A."/>
            <person name="McFadden G.I."/>
            <person name="Lane C.E."/>
            <person name="Keeling P.J."/>
            <person name="Gray M.W."/>
            <person name="Grigoriev I.V."/>
            <person name="Archibald J.M."/>
        </authorList>
    </citation>
    <scope>NUCLEOTIDE SEQUENCE</scope>
    <source>
        <strain evidence="3">CCMP2712</strain>
    </source>
</reference>
<protein>
    <submittedName>
        <fullName evidence="1 2">Uncharacterized protein</fullName>
    </submittedName>
</protein>
<name>L1IJA2_GUITC</name>
<proteinExistence type="predicted"/>
<evidence type="ECO:0000313" key="3">
    <source>
        <dbReference type="Proteomes" id="UP000011087"/>
    </source>
</evidence>
<reference evidence="2" key="3">
    <citation type="submission" date="2016-03" db="UniProtKB">
        <authorList>
            <consortium name="EnsemblProtists"/>
        </authorList>
    </citation>
    <scope>IDENTIFICATION</scope>
</reference>
<keyword evidence="3" id="KW-1185">Reference proteome</keyword>
<dbReference type="RefSeq" id="XP_005823298.1">
    <property type="nucleotide sequence ID" value="XM_005823241.1"/>
</dbReference>
<dbReference type="Proteomes" id="UP000011087">
    <property type="component" value="Unassembled WGS sequence"/>
</dbReference>
<organism evidence="1">
    <name type="scientific">Guillardia theta (strain CCMP2712)</name>
    <name type="common">Cryptophyte</name>
    <dbReference type="NCBI Taxonomy" id="905079"/>
    <lineage>
        <taxon>Eukaryota</taxon>
        <taxon>Cryptophyceae</taxon>
        <taxon>Pyrenomonadales</taxon>
        <taxon>Geminigeraceae</taxon>
        <taxon>Guillardia</taxon>
    </lineage>
</organism>
<dbReference type="KEGG" id="gtt:GUITHDRAFT_117547"/>
<dbReference type="HOGENOM" id="CLU_1075379_0_0_1"/>
<evidence type="ECO:0000313" key="2">
    <source>
        <dbReference type="EnsemblProtists" id="EKX36318"/>
    </source>
</evidence>
<dbReference type="EMBL" id="JH993076">
    <property type="protein sequence ID" value="EKX36318.1"/>
    <property type="molecule type" value="Genomic_DNA"/>
</dbReference>
<dbReference type="PaxDb" id="55529-EKX36318"/>
<dbReference type="GeneID" id="17293009"/>
<gene>
    <name evidence="1" type="ORF">GUITHDRAFT_117547</name>
</gene>
<sequence length="259" mass="30131">MRETMSDLPKRKFYSTVNSICTRWLSLGELPDGSCFQRVILSFGSLELIRAADVSDVVSLRRQGNECLKVGKAEEQREIIYLSRNDTGWRRMLNEHELVLKWNDKNPHYPMRSVSLHTMTMLDQLSLLQGSTCASVFAMRWTDQNFGYVYHSWLKLRGVRYIQFDITQGGTTNLDWLSFAKYSDDWSSSMRAIRDADMSMPYEHFHEFVHAALDPTVSKFDSTDSPAELSKVELDSTSAVVMWLTRLQLLHHFEREQRL</sequence>